<feature type="domain" description="SGNH" evidence="4">
    <location>
        <begin position="506"/>
        <end position="730"/>
    </location>
</feature>
<feature type="compositionally biased region" description="Low complexity" evidence="1">
    <location>
        <begin position="1"/>
        <end position="17"/>
    </location>
</feature>
<feature type="transmembrane region" description="Helical" evidence="2">
    <location>
        <begin position="211"/>
        <end position="232"/>
    </location>
</feature>
<dbReference type="GO" id="GO:0016747">
    <property type="term" value="F:acyltransferase activity, transferring groups other than amino-acyl groups"/>
    <property type="evidence" value="ECO:0007669"/>
    <property type="project" value="InterPro"/>
</dbReference>
<dbReference type="AlphaFoldDB" id="A0A7Z7D2D0"/>
<reference evidence="5 6" key="1">
    <citation type="submission" date="2016-10" db="EMBL/GenBank/DDBJ databases">
        <authorList>
            <person name="Varghese N."/>
            <person name="Submissions S."/>
        </authorList>
    </citation>
    <scope>NUCLEOTIDE SEQUENCE [LARGE SCALE GENOMIC DNA]</scope>
    <source>
        <strain evidence="5 6">UNC380MFSha3.1</strain>
    </source>
</reference>
<keyword evidence="2" id="KW-0472">Membrane</keyword>
<dbReference type="InterPro" id="IPR050879">
    <property type="entry name" value="Acyltransferase_3"/>
</dbReference>
<dbReference type="GO" id="GO:0016020">
    <property type="term" value="C:membrane"/>
    <property type="evidence" value="ECO:0007669"/>
    <property type="project" value="TreeGrafter"/>
</dbReference>
<dbReference type="GO" id="GO:0016787">
    <property type="term" value="F:hydrolase activity"/>
    <property type="evidence" value="ECO:0007669"/>
    <property type="project" value="UniProtKB-KW"/>
</dbReference>
<keyword evidence="5" id="KW-0378">Hydrolase</keyword>
<keyword evidence="5" id="KW-0808">Transferase</keyword>
<feature type="domain" description="Acyltransferase 3" evidence="3">
    <location>
        <begin position="38"/>
        <end position="384"/>
    </location>
</feature>
<dbReference type="EMBL" id="FOQZ01000004">
    <property type="protein sequence ID" value="SFI64190.1"/>
    <property type="molecule type" value="Genomic_DNA"/>
</dbReference>
<evidence type="ECO:0000313" key="6">
    <source>
        <dbReference type="Proteomes" id="UP000198702"/>
    </source>
</evidence>
<evidence type="ECO:0000259" key="4">
    <source>
        <dbReference type="Pfam" id="PF19040"/>
    </source>
</evidence>
<feature type="region of interest" description="Disordered" evidence="1">
    <location>
        <begin position="1"/>
        <end position="35"/>
    </location>
</feature>
<feature type="transmembrane region" description="Helical" evidence="2">
    <location>
        <begin position="372"/>
        <end position="389"/>
    </location>
</feature>
<feature type="transmembrane region" description="Helical" evidence="2">
    <location>
        <begin position="301"/>
        <end position="321"/>
    </location>
</feature>
<evidence type="ECO:0000259" key="3">
    <source>
        <dbReference type="Pfam" id="PF01757"/>
    </source>
</evidence>
<feature type="transmembrane region" description="Helical" evidence="2">
    <location>
        <begin position="62"/>
        <end position="83"/>
    </location>
</feature>
<accession>A0A7Z7D2D0</accession>
<protein>
    <submittedName>
        <fullName evidence="5">Peptidoglycan/LPS O-acetylase OafA/YrhL, contains acyltransferase and SGNH-hydrolase domains</fullName>
    </submittedName>
</protein>
<dbReference type="GO" id="GO:0009103">
    <property type="term" value="P:lipopolysaccharide biosynthetic process"/>
    <property type="evidence" value="ECO:0007669"/>
    <property type="project" value="TreeGrafter"/>
</dbReference>
<comment type="caution">
    <text evidence="5">The sequence shown here is derived from an EMBL/GenBank/DDBJ whole genome shotgun (WGS) entry which is preliminary data.</text>
</comment>
<sequence>MAGPAVTTDTPAPAASRADLRTRRRTPRGGGASGFRPDIQGLRALAVTLVLLYHLWPDALPGGYIGVDVFFVISGFLISQHLFRELSQTGRVAVPAFWARRIRRLLPASLLVLIATLAGTALWMPASERIRAFTDIGASAVYAVNWVFARGSVDYLAQDDAPSVVQHYWSLAVEEQLYVIWPILIVGITLVVGAVLRRRGRAFAWSGQRRALTIALGVVFAASLVFSATLTATSPGEAYFNTFVRAWEFAGGALLALLVSRFPTMQESSSGKRAVAATLLTWTGVAMILVASFTYTDASPFPGTMALLPVAGTLIAIMAGAQRGPVTLSGISTWRPIASIGTWSYSIYLWHWPIIVLAPFALQRALGDLDRWIIVALAVLLGALSSRFIEDPARSRRWGRRPWREFAFAVVVPLVIVLVAALQVTAMTASIAAAAERAEAARVAAEREAAESAENATAAEPRVCYGVAAMLEPELCIDPFTAQTAIDTAFAATDLDPNWCLTQLHEEWRTCTYGDPEGPAGTLALVGDSHAAAMIPAFHEYFAKAGWRVDTFTRFACSAVHSDPATVSHWDEGFRVGCANWGARVQQELRDRTDISVVVYHVFDSRVFIPGDDALQLQQRDAMREVWSSIEATGKQVLLLRDIPVTGDVDIPTCLSQITVPATAPCSQPVSTAVLDDPITAAAGVDVPMIDITDLFCTDGTCMSYIGGVVAYADSNHVSGTYARSLAPILGDRLLAALE</sequence>
<feature type="transmembrane region" description="Helical" evidence="2">
    <location>
        <begin position="274"/>
        <end position="295"/>
    </location>
</feature>
<dbReference type="Proteomes" id="UP000198702">
    <property type="component" value="Unassembled WGS sequence"/>
</dbReference>
<feature type="transmembrane region" description="Helical" evidence="2">
    <location>
        <begin position="178"/>
        <end position="196"/>
    </location>
</feature>
<feature type="transmembrane region" description="Helical" evidence="2">
    <location>
        <begin position="342"/>
        <end position="360"/>
    </location>
</feature>
<evidence type="ECO:0000256" key="1">
    <source>
        <dbReference type="SAM" id="MobiDB-lite"/>
    </source>
</evidence>
<name>A0A7Z7D2D0_9MICO</name>
<feature type="transmembrane region" description="Helical" evidence="2">
    <location>
        <begin position="244"/>
        <end position="262"/>
    </location>
</feature>
<keyword evidence="2" id="KW-0812">Transmembrane</keyword>
<keyword evidence="2" id="KW-1133">Transmembrane helix</keyword>
<feature type="transmembrane region" description="Helical" evidence="2">
    <location>
        <begin position="410"/>
        <end position="435"/>
    </location>
</feature>
<evidence type="ECO:0000313" key="5">
    <source>
        <dbReference type="EMBL" id="SFI64190.1"/>
    </source>
</evidence>
<organism evidence="5 6">
    <name type="scientific">Microbacterium saccharophilum</name>
    <dbReference type="NCBI Taxonomy" id="1213358"/>
    <lineage>
        <taxon>Bacteria</taxon>
        <taxon>Bacillati</taxon>
        <taxon>Actinomycetota</taxon>
        <taxon>Actinomycetes</taxon>
        <taxon>Micrococcales</taxon>
        <taxon>Microbacteriaceae</taxon>
        <taxon>Microbacterium</taxon>
    </lineage>
</organism>
<dbReference type="Pfam" id="PF19040">
    <property type="entry name" value="SGNH"/>
    <property type="match status" value="1"/>
</dbReference>
<feature type="transmembrane region" description="Helical" evidence="2">
    <location>
        <begin position="104"/>
        <end position="124"/>
    </location>
</feature>
<gene>
    <name evidence="5" type="ORF">SAMN04487751_2447</name>
</gene>
<dbReference type="RefSeq" id="WP_028496773.1">
    <property type="nucleotide sequence ID" value="NZ_FOQZ01000004.1"/>
</dbReference>
<keyword evidence="5" id="KW-0012">Acyltransferase</keyword>
<dbReference type="InterPro" id="IPR043968">
    <property type="entry name" value="SGNH"/>
</dbReference>
<dbReference type="Pfam" id="PF01757">
    <property type="entry name" value="Acyl_transf_3"/>
    <property type="match status" value="1"/>
</dbReference>
<dbReference type="InterPro" id="IPR002656">
    <property type="entry name" value="Acyl_transf_3_dom"/>
</dbReference>
<dbReference type="PANTHER" id="PTHR23028:SF53">
    <property type="entry name" value="ACYL_TRANSF_3 DOMAIN-CONTAINING PROTEIN"/>
    <property type="match status" value="1"/>
</dbReference>
<dbReference type="PANTHER" id="PTHR23028">
    <property type="entry name" value="ACETYLTRANSFERASE"/>
    <property type="match status" value="1"/>
</dbReference>
<evidence type="ECO:0000256" key="2">
    <source>
        <dbReference type="SAM" id="Phobius"/>
    </source>
</evidence>
<proteinExistence type="predicted"/>